<dbReference type="Pfam" id="PF07993">
    <property type="entry name" value="NAD_binding_4"/>
    <property type="match status" value="1"/>
</dbReference>
<comment type="subcellular location">
    <subcellularLocation>
        <location evidence="1">Membrane</location>
        <topology evidence="1">Multi-pass membrane protein</topology>
    </subcellularLocation>
</comment>
<dbReference type="OrthoDB" id="429813at2759"/>
<feature type="domain" description="Thioester reductase (TE)" evidence="12">
    <location>
        <begin position="26"/>
        <end position="294"/>
    </location>
</feature>
<evidence type="ECO:0000256" key="7">
    <source>
        <dbReference type="ARBA" id="ARBA00023098"/>
    </source>
</evidence>
<reference evidence="13" key="1">
    <citation type="submission" date="2019-08" db="EMBL/GenBank/DDBJ databases">
        <title>The genome of the North American firefly Photinus pyralis.</title>
        <authorList>
            <consortium name="Photinus pyralis genome working group"/>
            <person name="Fallon T.R."/>
            <person name="Sander Lower S.E."/>
            <person name="Weng J.-K."/>
        </authorList>
    </citation>
    <scope>NUCLEOTIDE SEQUENCE</scope>
    <source>
        <strain evidence="13">TRF0915ILg1</strain>
        <tissue evidence="13">Whole body</tissue>
    </source>
</reference>
<dbReference type="InterPro" id="IPR036291">
    <property type="entry name" value="NAD(P)-bd_dom_sf"/>
</dbReference>
<keyword evidence="3 10" id="KW-0444">Lipid biosynthesis</keyword>
<feature type="transmembrane region" description="Helical" evidence="10">
    <location>
        <begin position="369"/>
        <end position="394"/>
    </location>
</feature>
<dbReference type="CDD" id="cd09071">
    <property type="entry name" value="FAR_C"/>
    <property type="match status" value="1"/>
</dbReference>
<feature type="transmembrane region" description="Helical" evidence="10">
    <location>
        <begin position="488"/>
        <end position="505"/>
    </location>
</feature>
<dbReference type="InterPro" id="IPR013120">
    <property type="entry name" value="FAR_NAD-bd"/>
</dbReference>
<dbReference type="PANTHER" id="PTHR11011">
    <property type="entry name" value="MALE STERILITY PROTEIN 2-RELATED"/>
    <property type="match status" value="1"/>
</dbReference>
<gene>
    <name evidence="13" type="ORF">ILUMI_24280</name>
</gene>
<dbReference type="EC" id="1.2.1.84" evidence="10"/>
<evidence type="ECO:0000256" key="6">
    <source>
        <dbReference type="ARBA" id="ARBA00022989"/>
    </source>
</evidence>
<comment type="function">
    <text evidence="10">Catalyzes the reduction of fatty acyl-CoA to fatty alcohols.</text>
</comment>
<keyword evidence="7 10" id="KW-0443">Lipid metabolism</keyword>
<dbReference type="Proteomes" id="UP000801492">
    <property type="component" value="Unassembled WGS sequence"/>
</dbReference>
<proteinExistence type="inferred from homology"/>
<comment type="caution">
    <text evidence="13">The sequence shown here is derived from an EMBL/GenBank/DDBJ whole genome shotgun (WGS) entry which is preliminary data.</text>
</comment>
<keyword evidence="5 10" id="KW-0521">NADP</keyword>
<keyword evidence="4 10" id="KW-0812">Transmembrane</keyword>
<dbReference type="GO" id="GO:0016020">
    <property type="term" value="C:membrane"/>
    <property type="evidence" value="ECO:0007669"/>
    <property type="project" value="UniProtKB-SubCell"/>
</dbReference>
<dbReference type="CDD" id="cd05236">
    <property type="entry name" value="FAR-N_SDR_e"/>
    <property type="match status" value="1"/>
</dbReference>
<evidence type="ECO:0000259" key="12">
    <source>
        <dbReference type="Pfam" id="PF07993"/>
    </source>
</evidence>
<evidence type="ECO:0000256" key="5">
    <source>
        <dbReference type="ARBA" id="ARBA00022857"/>
    </source>
</evidence>
<keyword evidence="6 10" id="KW-1133">Transmembrane helix</keyword>
<evidence type="ECO:0000256" key="2">
    <source>
        <dbReference type="ARBA" id="ARBA00005928"/>
    </source>
</evidence>
<evidence type="ECO:0000259" key="11">
    <source>
        <dbReference type="Pfam" id="PF03015"/>
    </source>
</evidence>
<organism evidence="13 14">
    <name type="scientific">Ignelater luminosus</name>
    <name type="common">Cucubano</name>
    <name type="synonym">Pyrophorus luminosus</name>
    <dbReference type="NCBI Taxonomy" id="2038154"/>
    <lineage>
        <taxon>Eukaryota</taxon>
        <taxon>Metazoa</taxon>
        <taxon>Ecdysozoa</taxon>
        <taxon>Arthropoda</taxon>
        <taxon>Hexapoda</taxon>
        <taxon>Insecta</taxon>
        <taxon>Pterygota</taxon>
        <taxon>Neoptera</taxon>
        <taxon>Endopterygota</taxon>
        <taxon>Coleoptera</taxon>
        <taxon>Polyphaga</taxon>
        <taxon>Elateriformia</taxon>
        <taxon>Elateroidea</taxon>
        <taxon>Elateridae</taxon>
        <taxon>Agrypninae</taxon>
        <taxon>Pyrophorini</taxon>
        <taxon>Ignelater</taxon>
    </lineage>
</organism>
<dbReference type="GO" id="GO:0005777">
    <property type="term" value="C:peroxisome"/>
    <property type="evidence" value="ECO:0007669"/>
    <property type="project" value="TreeGrafter"/>
</dbReference>
<protein>
    <recommendedName>
        <fullName evidence="10">Fatty acyl-CoA reductase</fullName>
        <ecNumber evidence="10">1.2.1.84</ecNumber>
    </recommendedName>
</protein>
<keyword evidence="8 10" id="KW-0472">Membrane</keyword>
<evidence type="ECO:0000256" key="8">
    <source>
        <dbReference type="ARBA" id="ARBA00023136"/>
    </source>
</evidence>
<evidence type="ECO:0000256" key="1">
    <source>
        <dbReference type="ARBA" id="ARBA00004141"/>
    </source>
</evidence>
<dbReference type="GO" id="GO:0080019">
    <property type="term" value="F:alcohol-forming very long-chain fatty acyl-CoA reductase activity"/>
    <property type="evidence" value="ECO:0007669"/>
    <property type="project" value="InterPro"/>
</dbReference>
<dbReference type="GO" id="GO:0102965">
    <property type="term" value="F:alcohol-forming long-chain fatty acyl-CoA reductase activity"/>
    <property type="evidence" value="ECO:0007669"/>
    <property type="project" value="UniProtKB-EC"/>
</dbReference>
<comment type="similarity">
    <text evidence="2 10">Belongs to the fatty acyl-CoA reductase family.</text>
</comment>
<keyword evidence="10" id="KW-0560">Oxidoreductase</keyword>
<dbReference type="GO" id="GO:0035336">
    <property type="term" value="P:long-chain fatty-acyl-CoA metabolic process"/>
    <property type="evidence" value="ECO:0007669"/>
    <property type="project" value="TreeGrafter"/>
</dbReference>
<dbReference type="EMBL" id="VTPC01090686">
    <property type="protein sequence ID" value="KAF2881899.1"/>
    <property type="molecule type" value="Genomic_DNA"/>
</dbReference>
<comment type="catalytic activity">
    <reaction evidence="9 10">
        <text>a long-chain fatty acyl-CoA + 2 NADPH + 2 H(+) = a long-chain primary fatty alcohol + 2 NADP(+) + CoA</text>
        <dbReference type="Rhea" id="RHEA:52716"/>
        <dbReference type="ChEBI" id="CHEBI:15378"/>
        <dbReference type="ChEBI" id="CHEBI:57287"/>
        <dbReference type="ChEBI" id="CHEBI:57783"/>
        <dbReference type="ChEBI" id="CHEBI:58349"/>
        <dbReference type="ChEBI" id="CHEBI:77396"/>
        <dbReference type="ChEBI" id="CHEBI:83139"/>
        <dbReference type="EC" id="1.2.1.84"/>
    </reaction>
</comment>
<feature type="domain" description="Fatty acyl-CoA reductase C-terminal" evidence="11">
    <location>
        <begin position="379"/>
        <end position="471"/>
    </location>
</feature>
<evidence type="ECO:0000256" key="9">
    <source>
        <dbReference type="ARBA" id="ARBA00052530"/>
    </source>
</evidence>
<dbReference type="FunFam" id="3.40.50.720:FF:000143">
    <property type="entry name" value="Fatty acyl-CoA reductase"/>
    <property type="match status" value="1"/>
</dbReference>
<accession>A0A8K0C9F3</accession>
<evidence type="ECO:0000313" key="13">
    <source>
        <dbReference type="EMBL" id="KAF2881899.1"/>
    </source>
</evidence>
<keyword evidence="14" id="KW-1185">Reference proteome</keyword>
<dbReference type="InterPro" id="IPR026055">
    <property type="entry name" value="FAR"/>
</dbReference>
<dbReference type="InterPro" id="IPR033640">
    <property type="entry name" value="FAR_C"/>
</dbReference>
<dbReference type="SUPFAM" id="SSF51735">
    <property type="entry name" value="NAD(P)-binding Rossmann-fold domains"/>
    <property type="match status" value="1"/>
</dbReference>
<name>A0A8K0C9F3_IGNLU</name>
<dbReference type="Pfam" id="PF03015">
    <property type="entry name" value="Sterile"/>
    <property type="match status" value="1"/>
</dbReference>
<dbReference type="AlphaFoldDB" id="A0A8K0C9F3"/>
<sequence>MVTSFEAMAYQPSNIKQYFSDSTVFLTGGTGLLGKLILQKLLRSCDGINKIYILIREKKGKSVQKRYEELLESMIFDRLKELQPQFREKIGLIVGDCLLPNLNLKTEDRHKLIREVNCVLHCAATVRFDEKLRTATYINVRATRDLLRLCKQMKDLTSFVHVSTAYSNCIYQEIKETFYEPPVTGINLLQLVDTFDDDFLESITPGLIGDRPNTYAFTKAVAENVVKEEGKGLPIAIVRPSIVISTCKEPIPGWMDTVYGAVGATVGVGLGLVRTMHHKAYKIADLVPADYVINCAIAAAWDNGTKKLDNNKAVEERSDENNIEIYNYVSSVQNPITWNDFMKYTEKHGLHIPTALMIWYPFLISNSYYIFHVICVFFLHTVPAYIVDLMAYCLGKQPRLVKGYQKINKFLDVLAYFSTNQWKFHDDNTQELWKKLNDEDKYIFQFDIGKMNWDNYCFTYARGGRLYILKDPLDTVPYGKRKYFMLKVIHYTLVGFLSLGLYRLAMLCWKTLVGSI</sequence>
<evidence type="ECO:0000256" key="4">
    <source>
        <dbReference type="ARBA" id="ARBA00022692"/>
    </source>
</evidence>
<evidence type="ECO:0000256" key="3">
    <source>
        <dbReference type="ARBA" id="ARBA00022516"/>
    </source>
</evidence>
<evidence type="ECO:0000256" key="10">
    <source>
        <dbReference type="RuleBase" id="RU363097"/>
    </source>
</evidence>
<dbReference type="PANTHER" id="PTHR11011:SF60">
    <property type="entry name" value="FATTY ACYL-COA REDUCTASE-RELATED"/>
    <property type="match status" value="1"/>
</dbReference>
<dbReference type="Gene3D" id="3.40.50.720">
    <property type="entry name" value="NAD(P)-binding Rossmann-like Domain"/>
    <property type="match status" value="1"/>
</dbReference>
<evidence type="ECO:0000313" key="14">
    <source>
        <dbReference type="Proteomes" id="UP000801492"/>
    </source>
</evidence>